<dbReference type="EMBL" id="AHGT01000021">
    <property type="protein sequence ID" value="ESU37840.1"/>
    <property type="molecule type" value="Genomic_DNA"/>
</dbReference>
<dbReference type="Gene3D" id="3.30.200.20">
    <property type="entry name" value="Phosphorylase Kinase, domain 1"/>
    <property type="match status" value="1"/>
</dbReference>
<dbReference type="InterPro" id="IPR036947">
    <property type="entry name" value="POLO_box_dom_sf"/>
</dbReference>
<dbReference type="InterPro" id="IPR033695">
    <property type="entry name" value="POLO_box_2"/>
</dbReference>
<keyword evidence="3" id="KW-0677">Repeat</keyword>
<evidence type="ECO:0000313" key="12">
    <source>
        <dbReference type="EMBL" id="ESU37840.1"/>
    </source>
</evidence>
<evidence type="ECO:0000256" key="1">
    <source>
        <dbReference type="ARBA" id="ARBA00022527"/>
    </source>
</evidence>
<evidence type="ECO:0000259" key="11">
    <source>
        <dbReference type="PROSITE" id="PS50078"/>
    </source>
</evidence>
<dbReference type="SUPFAM" id="SSF56112">
    <property type="entry name" value="Protein kinase-like (PK-like)"/>
    <property type="match status" value="1"/>
</dbReference>
<dbReference type="PROSITE" id="PS50078">
    <property type="entry name" value="POLO_BOX"/>
    <property type="match status" value="2"/>
</dbReference>
<keyword evidence="6 7" id="KW-0067">ATP-binding</keyword>
<reference evidence="12 13" key="2">
    <citation type="journal article" date="2013" name="Genome Biol. Evol.">
        <title>Genome sequencing of Giardia lamblia genotypes A2 and B isolates (DH and GS) and comparative analysis with the genomes of genotypes A1 and E (WB and Pig).</title>
        <authorList>
            <person name="Adam R.D."/>
            <person name="Dahlstrom E.W."/>
            <person name="Martens C.A."/>
            <person name="Bruno D.P."/>
            <person name="Barbian K.D."/>
            <person name="Ricklefs S.M."/>
            <person name="Hernandez M.M."/>
            <person name="Narla N.P."/>
            <person name="Patel R.B."/>
            <person name="Porcella S.F."/>
            <person name="Nash T.E."/>
        </authorList>
    </citation>
    <scope>NUCLEOTIDE SEQUENCE [LARGE SCALE GENOMIC DNA]</scope>
    <source>
        <strain evidence="12 13">DH</strain>
    </source>
</reference>
<comment type="caution">
    <text evidence="12">The sequence shown here is derived from an EMBL/GenBank/DDBJ whole genome shotgun (WGS) entry which is preliminary data.</text>
</comment>
<dbReference type="VEuPathDB" id="GiardiaDB:GL50581_1588"/>
<dbReference type="EC" id="2.7.11.21" evidence="8"/>
<evidence type="ECO:0000256" key="3">
    <source>
        <dbReference type="ARBA" id="ARBA00022737"/>
    </source>
</evidence>
<dbReference type="GO" id="GO:0005634">
    <property type="term" value="C:nucleus"/>
    <property type="evidence" value="ECO:0007669"/>
    <property type="project" value="TreeGrafter"/>
</dbReference>
<dbReference type="FunFam" id="3.30.200.20:FF:000042">
    <property type="entry name" value="Aurora kinase A"/>
    <property type="match status" value="1"/>
</dbReference>
<dbReference type="VEuPathDB" id="GiardiaDB:DHA2_104150"/>
<evidence type="ECO:0000256" key="2">
    <source>
        <dbReference type="ARBA" id="ARBA00022679"/>
    </source>
</evidence>
<keyword evidence="4 7" id="KW-0547">Nucleotide-binding</keyword>
<protein>
    <recommendedName>
        <fullName evidence="8">Serine/threonine-protein kinase PLK</fullName>
        <ecNumber evidence="8">2.7.11.21</ecNumber>
    </recommendedName>
    <alternativeName>
        <fullName evidence="8">Polo-like kinase</fullName>
    </alternativeName>
</protein>
<gene>
    <name evidence="12" type="ORF">DHA2_104150</name>
</gene>
<feature type="region of interest" description="Disordered" evidence="9">
    <location>
        <begin position="679"/>
        <end position="699"/>
    </location>
</feature>
<dbReference type="Gene3D" id="3.30.1120.30">
    <property type="entry name" value="POLO box domain"/>
    <property type="match status" value="2"/>
</dbReference>
<evidence type="ECO:0000256" key="6">
    <source>
        <dbReference type="ARBA" id="ARBA00022840"/>
    </source>
</evidence>
<dbReference type="VEuPathDB" id="GiardiaDB:QR46_0134"/>
<dbReference type="InterPro" id="IPR011009">
    <property type="entry name" value="Kinase-like_dom_sf"/>
</dbReference>
<dbReference type="CDD" id="cd13118">
    <property type="entry name" value="POLO_box_1"/>
    <property type="match status" value="1"/>
</dbReference>
<evidence type="ECO:0000256" key="8">
    <source>
        <dbReference type="RuleBase" id="RU361162"/>
    </source>
</evidence>
<evidence type="ECO:0000259" key="10">
    <source>
        <dbReference type="PROSITE" id="PS50011"/>
    </source>
</evidence>
<dbReference type="Pfam" id="PF00659">
    <property type="entry name" value="POLO_box"/>
    <property type="match status" value="1"/>
</dbReference>
<comment type="similarity">
    <text evidence="8">Belongs to the protein kinase superfamily. Ser/Thr protein kinase family. CDC5/Polo subfamily.</text>
</comment>
<dbReference type="InterPro" id="IPR000719">
    <property type="entry name" value="Prot_kinase_dom"/>
</dbReference>
<keyword evidence="2 8" id="KW-0808">Transferase</keyword>
<comment type="catalytic activity">
    <reaction evidence="8">
        <text>L-threonyl-[protein] + ATP = O-phospho-L-threonyl-[protein] + ADP + H(+)</text>
        <dbReference type="Rhea" id="RHEA:46608"/>
        <dbReference type="Rhea" id="RHEA-COMP:11060"/>
        <dbReference type="Rhea" id="RHEA-COMP:11605"/>
        <dbReference type="ChEBI" id="CHEBI:15378"/>
        <dbReference type="ChEBI" id="CHEBI:30013"/>
        <dbReference type="ChEBI" id="CHEBI:30616"/>
        <dbReference type="ChEBI" id="CHEBI:61977"/>
        <dbReference type="ChEBI" id="CHEBI:456216"/>
        <dbReference type="EC" id="2.7.11.21"/>
    </reaction>
</comment>
<name>V6TLK0_GIAIN</name>
<feature type="binding site" evidence="7">
    <location>
        <position position="72"/>
    </location>
    <ligand>
        <name>ATP</name>
        <dbReference type="ChEBI" id="CHEBI:30616"/>
    </ligand>
</feature>
<dbReference type="PROSITE" id="PS00108">
    <property type="entry name" value="PROTEIN_KINASE_ST"/>
    <property type="match status" value="1"/>
</dbReference>
<dbReference type="PROSITE" id="PS50011">
    <property type="entry name" value="PROTEIN_KINASE_DOM"/>
    <property type="match status" value="1"/>
</dbReference>
<dbReference type="Pfam" id="PF00069">
    <property type="entry name" value="Pkinase"/>
    <property type="match status" value="2"/>
</dbReference>
<dbReference type="SUPFAM" id="SSF82615">
    <property type="entry name" value="Polo-box domain"/>
    <property type="match status" value="2"/>
</dbReference>
<dbReference type="SMART" id="SM00220">
    <property type="entry name" value="S_TKc"/>
    <property type="match status" value="1"/>
</dbReference>
<feature type="domain" description="Protein kinase" evidence="10">
    <location>
        <begin position="43"/>
        <end position="330"/>
    </location>
</feature>
<sequence>MRWELPSSSLDFFGSVKFYSPMSHSNAPELHPQIVDPFHNVTYRPGKLLGKGGFAYVYEFHDVNSDSSYACKITPRSALQKKKYYDKFVTEVTIHRGLVHPNICRVLNVFKDQMNYYIILEKCNGGTLTDLIRRRKHLTETEARFFSKRILNALWYLHDLYIIHRDIKTSNIFLMEDFDVKVGDFGLAVKCETPEELHWTMCGTPNFLPSEVIYSHIMKRKASGRGPDPNLDEDCVNLCHQLLPAYSGQGHSFSADMWSFGCLVFSMIYGRPPFEAADIKTTYKRIVRCDFSFPGSISVSEDLKNFIKGLLTPDPRKRFTVKECLDHSWLNPSKYFIPESLPPRIISEPYEVPPLCSASPTRNMQMTINMAKNAGGTDGRFIAATPQAIGGTEHIPTPGTANFYKPQNAILTTKSAAGASRASTAMAMQNVGSAQGVVNKYGINEAEYPQIDPPCYIMSWVDYSNRYGFAYQISNGSIGVIFNDESAAILSPNALIVDYSPSLLDAAFDRALFEEGTTILSEKKFKLLSFFRDYLENRSIVPIPAADRPKEDEELKRVIEQERMNNQEIDFKRLTKGLPLPQLFLKKWKLYDDGTLCLLFNTKVFQVNFADHSKVVVAHRSVTFMSEKREIYTYPSEYLKDDRFSFKELRRRVDRARKYYEIIKAARPVDSLAQYRYNKDSTKKSASGSSTRQLGQGGE</sequence>
<dbReference type="PANTHER" id="PTHR24345:SF0">
    <property type="entry name" value="CELL CYCLE SERINE_THREONINE-PROTEIN KINASE CDC5_MSD2"/>
    <property type="match status" value="1"/>
</dbReference>
<evidence type="ECO:0000313" key="13">
    <source>
        <dbReference type="Proteomes" id="UP000018320"/>
    </source>
</evidence>
<dbReference type="AlphaFoldDB" id="V6TLK0"/>
<feature type="domain" description="POLO box" evidence="11">
    <location>
        <begin position="456"/>
        <end position="537"/>
    </location>
</feature>
<evidence type="ECO:0000256" key="5">
    <source>
        <dbReference type="ARBA" id="ARBA00022777"/>
    </source>
</evidence>
<dbReference type="InterPro" id="IPR000959">
    <property type="entry name" value="POLO_box_dom"/>
</dbReference>
<dbReference type="VEuPathDB" id="GiardiaDB:GL50803_00104150"/>
<feature type="compositionally biased region" description="Polar residues" evidence="9">
    <location>
        <begin position="684"/>
        <end position="699"/>
    </location>
</feature>
<dbReference type="InterPro" id="IPR008271">
    <property type="entry name" value="Ser/Thr_kinase_AS"/>
</dbReference>
<dbReference type="GO" id="GO:0004674">
    <property type="term" value="F:protein serine/threonine kinase activity"/>
    <property type="evidence" value="ECO:0007669"/>
    <property type="project" value="UniProtKB-KW"/>
</dbReference>
<dbReference type="CDD" id="cd13117">
    <property type="entry name" value="POLO_box_2"/>
    <property type="match status" value="1"/>
</dbReference>
<organism evidence="12 13">
    <name type="scientific">Giardia intestinalis</name>
    <name type="common">Giardia lamblia</name>
    <dbReference type="NCBI Taxonomy" id="5741"/>
    <lineage>
        <taxon>Eukaryota</taxon>
        <taxon>Metamonada</taxon>
        <taxon>Diplomonadida</taxon>
        <taxon>Hexamitidae</taxon>
        <taxon>Giardiinae</taxon>
        <taxon>Giardia</taxon>
    </lineage>
</organism>
<dbReference type="InterPro" id="IPR033701">
    <property type="entry name" value="POLO_box_1"/>
</dbReference>
<dbReference type="PANTHER" id="PTHR24345">
    <property type="entry name" value="SERINE/THREONINE-PROTEIN KINASE PLK"/>
    <property type="match status" value="1"/>
</dbReference>
<evidence type="ECO:0000256" key="9">
    <source>
        <dbReference type="SAM" id="MobiDB-lite"/>
    </source>
</evidence>
<keyword evidence="5 8" id="KW-0418">Kinase</keyword>
<dbReference type="PROSITE" id="PS00107">
    <property type="entry name" value="PROTEIN_KINASE_ATP"/>
    <property type="match status" value="1"/>
</dbReference>
<reference evidence="13" key="1">
    <citation type="submission" date="2012-02" db="EMBL/GenBank/DDBJ databases">
        <title>Genome sequencing of Giardia lamblia Genotypes A2 and B isolates (DH and GS) and comparative analysis with the genomes of Genotypes A1 and E (WB and Pig).</title>
        <authorList>
            <person name="Adam R."/>
            <person name="Dahlstrom E."/>
            <person name="Martens C."/>
            <person name="Bruno D."/>
            <person name="Barbian K."/>
            <person name="Porcella S.F."/>
            <person name="Nash T."/>
        </authorList>
    </citation>
    <scope>NUCLEOTIDE SEQUENCE</scope>
    <source>
        <strain evidence="13">DH</strain>
    </source>
</reference>
<dbReference type="GO" id="GO:0005524">
    <property type="term" value="F:ATP binding"/>
    <property type="evidence" value="ECO:0007669"/>
    <property type="project" value="UniProtKB-UniRule"/>
</dbReference>
<keyword evidence="1 8" id="KW-0723">Serine/threonine-protein kinase</keyword>
<evidence type="ECO:0000256" key="4">
    <source>
        <dbReference type="ARBA" id="ARBA00022741"/>
    </source>
</evidence>
<dbReference type="Gene3D" id="1.10.510.10">
    <property type="entry name" value="Transferase(Phosphotransferase) domain 1"/>
    <property type="match status" value="1"/>
</dbReference>
<dbReference type="Proteomes" id="UP000018320">
    <property type="component" value="Unassembled WGS sequence"/>
</dbReference>
<proteinExistence type="inferred from homology"/>
<accession>V6TLK0</accession>
<evidence type="ECO:0000256" key="7">
    <source>
        <dbReference type="PROSITE-ProRule" id="PRU10141"/>
    </source>
</evidence>
<feature type="domain" description="POLO box" evidence="11">
    <location>
        <begin position="584"/>
        <end position="665"/>
    </location>
</feature>
<dbReference type="InterPro" id="IPR017441">
    <property type="entry name" value="Protein_kinase_ATP_BS"/>
</dbReference>